<dbReference type="GO" id="GO:0140664">
    <property type="term" value="F:ATP-dependent DNA damage sensor activity"/>
    <property type="evidence" value="ECO:0007669"/>
    <property type="project" value="InterPro"/>
</dbReference>
<feature type="compositionally biased region" description="Gly residues" evidence="7">
    <location>
        <begin position="521"/>
        <end position="539"/>
    </location>
</feature>
<dbReference type="Pfam" id="PF01119">
    <property type="entry name" value="DNA_mis_repair"/>
    <property type="match status" value="1"/>
</dbReference>
<dbReference type="PROSITE" id="PS00058">
    <property type="entry name" value="DNA_MISMATCH_REPAIR_1"/>
    <property type="match status" value="1"/>
</dbReference>
<dbReference type="Gene3D" id="3.30.565.10">
    <property type="entry name" value="Histidine kinase-like ATPase, C-terminal domain"/>
    <property type="match status" value="1"/>
</dbReference>
<dbReference type="InterPro" id="IPR014721">
    <property type="entry name" value="Ribsml_uS5_D2-typ_fold_subgr"/>
</dbReference>
<dbReference type="SUPFAM" id="SSF55874">
    <property type="entry name" value="ATPase domain of HSP90 chaperone/DNA topoisomerase II/histidine kinase"/>
    <property type="match status" value="1"/>
</dbReference>
<protein>
    <recommendedName>
        <fullName evidence="8">DNA mismatch repair protein S5 domain-containing protein</fullName>
    </recommendedName>
</protein>
<dbReference type="Gene3D" id="3.30.230.10">
    <property type="match status" value="1"/>
</dbReference>
<feature type="compositionally biased region" description="Basic and acidic residues" evidence="7">
    <location>
        <begin position="415"/>
        <end position="444"/>
    </location>
</feature>
<dbReference type="SUPFAM" id="SSF54211">
    <property type="entry name" value="Ribosomal protein S5 domain 2-like"/>
    <property type="match status" value="1"/>
</dbReference>
<dbReference type="InterPro" id="IPR036890">
    <property type="entry name" value="HATPase_C_sf"/>
</dbReference>
<dbReference type="InterPro" id="IPR038973">
    <property type="entry name" value="MutL/Mlh/Pms-like"/>
</dbReference>
<dbReference type="PANTHER" id="PTHR10073">
    <property type="entry name" value="DNA MISMATCH REPAIR PROTEIN MLH, PMS, MUTL"/>
    <property type="match status" value="1"/>
</dbReference>
<dbReference type="InterPro" id="IPR020568">
    <property type="entry name" value="Ribosomal_Su5_D2-typ_SF"/>
</dbReference>
<dbReference type="InterPro" id="IPR032189">
    <property type="entry name" value="Mlh1_C"/>
</dbReference>
<accession>A0A9W7AHH0</accession>
<evidence type="ECO:0000259" key="8">
    <source>
        <dbReference type="SMART" id="SM01340"/>
    </source>
</evidence>
<dbReference type="EMBL" id="BRXW01000581">
    <property type="protein sequence ID" value="GMH67840.1"/>
    <property type="molecule type" value="Genomic_DNA"/>
</dbReference>
<dbReference type="GO" id="GO:0030983">
    <property type="term" value="F:mismatched DNA binding"/>
    <property type="evidence" value="ECO:0007669"/>
    <property type="project" value="InterPro"/>
</dbReference>
<dbReference type="GO" id="GO:0005524">
    <property type="term" value="F:ATP binding"/>
    <property type="evidence" value="ECO:0007669"/>
    <property type="project" value="InterPro"/>
</dbReference>
<evidence type="ECO:0000256" key="5">
    <source>
        <dbReference type="ARBA" id="ARBA00023204"/>
    </source>
</evidence>
<name>A0A9W7AHH0_9STRA</name>
<sequence>MPTIQALPQEIVDRIAAGEIVQRPASIVKELLENSLDSGASSIEVTADKGGLASIQITDDGCGMGDDDLPLAAVRFATSKLKTFQDLKSIRTFGFRGEALASASMVSHLSITSRRAEDSIAYKCQYSDGAATPNTLKPSAGVLGTTVKVDDLFYNVPSRKRSFKRDSDEYNRLLDVVQRYAVHRAGGGVGFVCRKKTANSVDLNTKSLPTVKELSLKKKAKADLPPNDQVKAKKEAIGHVFGSALARELVPLECGESDVEAVSVAAIKAINEGTMEEEVGKRAGGGEEREGVHKFTFAYKCKGLITNASYCVKQNSSAFVFFINDRLVQSTGLQKAVEAVYHDLLPTRGRPFVYLSLELPGPHVDVNVHPTKKEVAFLHEDRLCEAVAIAIRSALSSVTSSRSFSVASVVPTAMQEKREKEKKAREVERERQRDSAKRAAKELEEKENDDFETAGGGSNKKKKGGGVGKTMTLDSFAKPDMSSEPKRRQSYDPSKVGSNLVRTSSAAPTGALEPFLRRSKGVGGGAGGGGGGVGGGGGRPAPVQHDKNCELYNLNLNSPGAFALVCRCMADKVRSTPPPNTRRPAKVTPSPCGYKSIQDLRADVGNRTDHNLSEKLKTSTFVGAISRNRSLIQVGVELLMIHHYDLAKELFYQLALSRFGNVGKGLVGGAEGIDVLDCILQAMRMSDGSNHNNSLSSKTSDYTVNKSEADDMVALLKSKGDLLSEYFGLNFRVDEKSKRLKLTSLPNLLDNHSPAPHALPLFLMRLATEVDYEEERGCFESICSELGMFYAELPLSEVGENASDGENTSEFIDKEAADFVKHTMHPAISSLLQPPREFGEVEDGDAQVRTMATLSALYKVFERC</sequence>
<evidence type="ECO:0000256" key="4">
    <source>
        <dbReference type="ARBA" id="ARBA00022763"/>
    </source>
</evidence>
<evidence type="ECO:0000313" key="10">
    <source>
        <dbReference type="Proteomes" id="UP001165122"/>
    </source>
</evidence>
<dbReference type="Pfam" id="PF16413">
    <property type="entry name" value="Mlh1_C"/>
    <property type="match status" value="1"/>
</dbReference>
<dbReference type="GO" id="GO:0009536">
    <property type="term" value="C:plastid"/>
    <property type="evidence" value="ECO:0007669"/>
    <property type="project" value="UniProtKB-SubCell"/>
</dbReference>
<gene>
    <name evidence="9" type="ORF">TrLO_g3019</name>
</gene>
<keyword evidence="10" id="KW-1185">Reference proteome</keyword>
<dbReference type="CDD" id="cd16926">
    <property type="entry name" value="HATPase_MutL-MLH-PMS-like"/>
    <property type="match status" value="1"/>
</dbReference>
<dbReference type="GO" id="GO:0016887">
    <property type="term" value="F:ATP hydrolysis activity"/>
    <property type="evidence" value="ECO:0007669"/>
    <property type="project" value="InterPro"/>
</dbReference>
<feature type="domain" description="DNA mismatch repair protein S5" evidence="8">
    <location>
        <begin position="237"/>
        <end position="396"/>
    </location>
</feature>
<keyword evidence="6" id="KW-0539">Nucleus</keyword>
<dbReference type="InterPro" id="IPR013507">
    <property type="entry name" value="DNA_mismatch_S5_2-like"/>
</dbReference>
<dbReference type="GO" id="GO:0006298">
    <property type="term" value="P:mismatch repair"/>
    <property type="evidence" value="ECO:0007669"/>
    <property type="project" value="InterPro"/>
</dbReference>
<dbReference type="InterPro" id="IPR002099">
    <property type="entry name" value="MutL/Mlh/PMS"/>
</dbReference>
<comment type="subcellular location">
    <subcellularLocation>
        <location evidence="1">Nucleus</location>
    </subcellularLocation>
    <subcellularLocation>
        <location evidence="2">Plastid</location>
    </subcellularLocation>
</comment>
<proteinExistence type="inferred from homology"/>
<feature type="compositionally biased region" description="Basic and acidic residues" evidence="7">
    <location>
        <begin position="481"/>
        <end position="490"/>
    </location>
</feature>
<feature type="region of interest" description="Disordered" evidence="7">
    <location>
        <begin position="408"/>
        <end position="541"/>
    </location>
</feature>
<organism evidence="9 10">
    <name type="scientific">Triparma laevis f. longispina</name>
    <dbReference type="NCBI Taxonomy" id="1714387"/>
    <lineage>
        <taxon>Eukaryota</taxon>
        <taxon>Sar</taxon>
        <taxon>Stramenopiles</taxon>
        <taxon>Ochrophyta</taxon>
        <taxon>Bolidophyceae</taxon>
        <taxon>Parmales</taxon>
        <taxon>Triparmaceae</taxon>
        <taxon>Triparma</taxon>
    </lineage>
</organism>
<keyword evidence="5" id="KW-0234">DNA repair</keyword>
<comment type="caution">
    <text evidence="9">The sequence shown here is derived from an EMBL/GenBank/DDBJ whole genome shotgun (WGS) entry which is preliminary data.</text>
</comment>
<dbReference type="OrthoDB" id="10254304at2759"/>
<dbReference type="FunFam" id="3.30.230.10:FF:000014">
    <property type="entry name" value="DNA mismatch repair protein Mlh1"/>
    <property type="match status" value="1"/>
</dbReference>
<dbReference type="NCBIfam" id="TIGR00585">
    <property type="entry name" value="mutl"/>
    <property type="match status" value="1"/>
</dbReference>
<dbReference type="Proteomes" id="UP001165122">
    <property type="component" value="Unassembled WGS sequence"/>
</dbReference>
<dbReference type="FunFam" id="3.30.565.10:FF:000003">
    <property type="entry name" value="DNA mismatch repair endonuclease MutL"/>
    <property type="match status" value="1"/>
</dbReference>
<feature type="compositionally biased region" description="Polar residues" evidence="7">
    <location>
        <begin position="496"/>
        <end position="507"/>
    </location>
</feature>
<evidence type="ECO:0000256" key="2">
    <source>
        <dbReference type="ARBA" id="ARBA00004474"/>
    </source>
</evidence>
<dbReference type="InterPro" id="IPR014762">
    <property type="entry name" value="DNA_mismatch_repair_CS"/>
</dbReference>
<dbReference type="Pfam" id="PF13589">
    <property type="entry name" value="HATPase_c_3"/>
    <property type="match status" value="1"/>
</dbReference>
<dbReference type="PANTHER" id="PTHR10073:SF12">
    <property type="entry name" value="DNA MISMATCH REPAIR PROTEIN MLH1"/>
    <property type="match status" value="1"/>
</dbReference>
<keyword evidence="4" id="KW-0227">DNA damage</keyword>
<comment type="similarity">
    <text evidence="3">Belongs to the DNA mismatch repair MutL/HexB family.</text>
</comment>
<dbReference type="SMART" id="SM01340">
    <property type="entry name" value="DNA_mis_repair"/>
    <property type="match status" value="1"/>
</dbReference>
<evidence type="ECO:0000256" key="6">
    <source>
        <dbReference type="ARBA" id="ARBA00023242"/>
    </source>
</evidence>
<dbReference type="AlphaFoldDB" id="A0A9W7AHH0"/>
<evidence type="ECO:0000313" key="9">
    <source>
        <dbReference type="EMBL" id="GMH67840.1"/>
    </source>
</evidence>
<evidence type="ECO:0000256" key="1">
    <source>
        <dbReference type="ARBA" id="ARBA00004123"/>
    </source>
</evidence>
<reference evidence="10" key="1">
    <citation type="journal article" date="2023" name="Commun. Biol.">
        <title>Genome analysis of Parmales, the sister group of diatoms, reveals the evolutionary specialization of diatoms from phago-mixotrophs to photoautotrophs.</title>
        <authorList>
            <person name="Ban H."/>
            <person name="Sato S."/>
            <person name="Yoshikawa S."/>
            <person name="Yamada K."/>
            <person name="Nakamura Y."/>
            <person name="Ichinomiya M."/>
            <person name="Sato N."/>
            <person name="Blanc-Mathieu R."/>
            <person name="Endo H."/>
            <person name="Kuwata A."/>
            <person name="Ogata H."/>
        </authorList>
    </citation>
    <scope>NUCLEOTIDE SEQUENCE [LARGE SCALE GENOMIC DNA]</scope>
    <source>
        <strain evidence="10">NIES 3700</strain>
    </source>
</reference>
<evidence type="ECO:0000256" key="7">
    <source>
        <dbReference type="SAM" id="MobiDB-lite"/>
    </source>
</evidence>
<dbReference type="GO" id="GO:0032389">
    <property type="term" value="C:MutLalpha complex"/>
    <property type="evidence" value="ECO:0007669"/>
    <property type="project" value="TreeGrafter"/>
</dbReference>
<evidence type="ECO:0000256" key="3">
    <source>
        <dbReference type="ARBA" id="ARBA00006082"/>
    </source>
</evidence>